<accession>A0A4Q2D7Z6</accession>
<gene>
    <name evidence="1" type="ORF">EST38_g11128</name>
</gene>
<proteinExistence type="predicted"/>
<protein>
    <submittedName>
        <fullName evidence="1">Uncharacterized protein</fullName>
    </submittedName>
</protein>
<comment type="caution">
    <text evidence="1">The sequence shown here is derived from an EMBL/GenBank/DDBJ whole genome shotgun (WGS) entry which is preliminary data.</text>
</comment>
<dbReference type="Proteomes" id="UP000290288">
    <property type="component" value="Unassembled WGS sequence"/>
</dbReference>
<organism evidence="1 2">
    <name type="scientific">Candolleomyces aberdarensis</name>
    <dbReference type="NCBI Taxonomy" id="2316362"/>
    <lineage>
        <taxon>Eukaryota</taxon>
        <taxon>Fungi</taxon>
        <taxon>Dikarya</taxon>
        <taxon>Basidiomycota</taxon>
        <taxon>Agaricomycotina</taxon>
        <taxon>Agaricomycetes</taxon>
        <taxon>Agaricomycetidae</taxon>
        <taxon>Agaricales</taxon>
        <taxon>Agaricineae</taxon>
        <taxon>Psathyrellaceae</taxon>
        <taxon>Candolleomyces</taxon>
    </lineage>
</organism>
<name>A0A4Q2D7Z6_9AGAR</name>
<evidence type="ECO:0000313" key="1">
    <source>
        <dbReference type="EMBL" id="RXW14726.1"/>
    </source>
</evidence>
<sequence>MFLIAAVERYRGRLKDKNDLLCKENVHLHSKNSCLNESLAKIRIVDMLKKNNALNQAHAAAKERLQVFQCKIESQLEEGLRNQENWKKKKEKEWEKTLQEKMAKKEKNTDKEEFEQKLVAQQESLKCKIQKQESLKLTVSKQKLQLQGQVEEIDKDLKNGPQAGMGFTC</sequence>
<keyword evidence="2" id="KW-1185">Reference proteome</keyword>
<dbReference type="EMBL" id="SDEE01000656">
    <property type="protein sequence ID" value="RXW14726.1"/>
    <property type="molecule type" value="Genomic_DNA"/>
</dbReference>
<reference evidence="1 2" key="1">
    <citation type="submission" date="2019-01" db="EMBL/GenBank/DDBJ databases">
        <title>Draft genome sequence of Psathyrella aberdarensis IHI B618.</title>
        <authorList>
            <person name="Buettner E."/>
            <person name="Kellner H."/>
        </authorList>
    </citation>
    <scope>NUCLEOTIDE SEQUENCE [LARGE SCALE GENOMIC DNA]</scope>
    <source>
        <strain evidence="1 2">IHI B618</strain>
    </source>
</reference>
<evidence type="ECO:0000313" key="2">
    <source>
        <dbReference type="Proteomes" id="UP000290288"/>
    </source>
</evidence>
<dbReference type="AlphaFoldDB" id="A0A4Q2D7Z6"/>